<name>A0AB34HP99_ESCRO</name>
<evidence type="ECO:0000256" key="1">
    <source>
        <dbReference type="RuleBase" id="RU361155"/>
    </source>
</evidence>
<dbReference type="Gene3D" id="3.40.50.300">
    <property type="entry name" value="P-loop containing nucleotide triphosphate hydrolases"/>
    <property type="match status" value="1"/>
</dbReference>
<dbReference type="InterPro" id="IPR000863">
    <property type="entry name" value="Sulfotransferase_dom"/>
</dbReference>
<proteinExistence type="inferred from homology"/>
<dbReference type="PANTHER" id="PTHR15723:SF0">
    <property type="entry name" value="CARBOHYDRATE SULFOTRANSFERASE 15"/>
    <property type="match status" value="1"/>
</dbReference>
<dbReference type="EC" id="2.8.2.-" evidence="1"/>
<organism evidence="3 4">
    <name type="scientific">Eschrichtius robustus</name>
    <name type="common">California gray whale</name>
    <name type="synonym">Eschrichtius gibbosus</name>
    <dbReference type="NCBI Taxonomy" id="9764"/>
    <lineage>
        <taxon>Eukaryota</taxon>
        <taxon>Metazoa</taxon>
        <taxon>Chordata</taxon>
        <taxon>Craniata</taxon>
        <taxon>Vertebrata</taxon>
        <taxon>Euteleostomi</taxon>
        <taxon>Mammalia</taxon>
        <taxon>Eutheria</taxon>
        <taxon>Laurasiatheria</taxon>
        <taxon>Artiodactyla</taxon>
        <taxon>Whippomorpha</taxon>
        <taxon>Cetacea</taxon>
        <taxon>Mysticeti</taxon>
        <taxon>Eschrichtiidae</taxon>
        <taxon>Eschrichtius</taxon>
    </lineage>
</organism>
<dbReference type="EMBL" id="JAIQCJ010000892">
    <property type="protein sequence ID" value="KAJ8794058.1"/>
    <property type="molecule type" value="Genomic_DNA"/>
</dbReference>
<keyword evidence="1" id="KW-0808">Transferase</keyword>
<dbReference type="Pfam" id="PF00685">
    <property type="entry name" value="Sulfotransfer_1"/>
    <property type="match status" value="1"/>
</dbReference>
<dbReference type="PANTHER" id="PTHR15723">
    <property type="entry name" value="CARBOHYDRATE SULFOTRANSFERASE 15"/>
    <property type="match status" value="1"/>
</dbReference>
<comment type="caution">
    <text evidence="3">The sequence shown here is derived from an EMBL/GenBank/DDBJ whole genome shotgun (WGS) entry which is preliminary data.</text>
</comment>
<accession>A0AB34HP99</accession>
<comment type="similarity">
    <text evidence="1">Belongs to the sulfotransferase 1 family.</text>
</comment>
<dbReference type="InterPro" id="IPR027417">
    <property type="entry name" value="P-loop_NTPase"/>
</dbReference>
<reference evidence="3 4" key="1">
    <citation type="submission" date="2022-11" db="EMBL/GenBank/DDBJ databases">
        <title>Whole genome sequence of Eschrichtius robustus ER-17-0199.</title>
        <authorList>
            <person name="Bruniche-Olsen A."/>
            <person name="Black A.N."/>
            <person name="Fields C.J."/>
            <person name="Walden K."/>
            <person name="Dewoody J.A."/>
        </authorList>
    </citation>
    <scope>NUCLEOTIDE SEQUENCE [LARGE SCALE GENOMIC DNA]</scope>
    <source>
        <strain evidence="3">ER-17-0199</strain>
        <tissue evidence="3">Blubber</tissue>
    </source>
</reference>
<evidence type="ECO:0000313" key="3">
    <source>
        <dbReference type="EMBL" id="KAJ8794058.1"/>
    </source>
</evidence>
<keyword evidence="4" id="KW-1185">Reference proteome</keyword>
<dbReference type="InterPro" id="IPR052654">
    <property type="entry name" value="CS_Sulfotransferase"/>
</dbReference>
<dbReference type="SUPFAM" id="SSF52540">
    <property type="entry name" value="P-loop containing nucleoside triphosphate hydrolases"/>
    <property type="match status" value="1"/>
</dbReference>
<evidence type="ECO:0000259" key="2">
    <source>
        <dbReference type="Pfam" id="PF00685"/>
    </source>
</evidence>
<gene>
    <name evidence="3" type="ORF">J1605_003468</name>
</gene>
<evidence type="ECO:0000313" key="4">
    <source>
        <dbReference type="Proteomes" id="UP001159641"/>
    </source>
</evidence>
<dbReference type="GO" id="GO:0050659">
    <property type="term" value="F:N-acetylgalactosamine 4-sulfate 6-O-sulfotransferase activity"/>
    <property type="evidence" value="ECO:0007669"/>
    <property type="project" value="TreeGrafter"/>
</dbReference>
<dbReference type="GO" id="GO:0019319">
    <property type="term" value="P:hexose biosynthetic process"/>
    <property type="evidence" value="ECO:0007669"/>
    <property type="project" value="TreeGrafter"/>
</dbReference>
<protein>
    <recommendedName>
        <fullName evidence="1">Sulfotransferase</fullName>
        <ecNumber evidence="1">2.8.2.-</ecNumber>
    </recommendedName>
</protein>
<dbReference type="AlphaFoldDB" id="A0AB34HP99"/>
<dbReference type="Proteomes" id="UP001159641">
    <property type="component" value="Unassembled WGS sequence"/>
</dbReference>
<sequence>MCEPEETPIRPIATRLYSDYLYFASSNKSADDFHEKVTEALQLFETCVLGYSLRACVYNNTLNNAMPSPQGCSLPAPNGPSAAGPALLGRKTQLLEAWASGGGSPHEDTDTFQGNTVTRGQVRLQVGLYAVYLLDWLTVFNKEQFLILRLEDHASNVKYTMHRVFQFLSLGPLSEKQEALMTKSPASNARRPEDRNLGPMWPVTQRLLRDFYGPFNARLAQVLADEAFLWKKT</sequence>
<feature type="domain" description="Sulfotransferase" evidence="2">
    <location>
        <begin position="110"/>
        <end position="179"/>
    </location>
</feature>